<dbReference type="InterPro" id="IPR018723">
    <property type="entry name" value="DUF2254_membrane"/>
</dbReference>
<keyword evidence="1" id="KW-1133">Transmembrane helix</keyword>
<feature type="transmembrane region" description="Helical" evidence="1">
    <location>
        <begin position="133"/>
        <end position="153"/>
    </location>
</feature>
<comment type="caution">
    <text evidence="2">The sequence shown here is derived from an EMBL/GenBank/DDBJ whole genome shotgun (WGS) entry which is preliminary data.</text>
</comment>
<feature type="transmembrane region" description="Helical" evidence="1">
    <location>
        <begin position="103"/>
        <end position="121"/>
    </location>
</feature>
<feature type="transmembrane region" description="Helical" evidence="1">
    <location>
        <begin position="21"/>
        <end position="44"/>
    </location>
</feature>
<reference evidence="2 3" key="1">
    <citation type="submission" date="2019-11" db="EMBL/GenBank/DDBJ databases">
        <authorList>
            <person name="Dong K."/>
        </authorList>
    </citation>
    <scope>NUCLEOTIDE SEQUENCE [LARGE SCALE GENOMIC DNA]</scope>
    <source>
        <strain evidence="2 3">NBRC 111993</strain>
    </source>
</reference>
<dbReference type="EMBL" id="WMIE01000023">
    <property type="protein sequence ID" value="MTH79948.1"/>
    <property type="molecule type" value="Genomic_DNA"/>
</dbReference>
<sequence length="412" mass="44437">MTRWQWLLQRLTRRLWLRASLIGFLGIATAALAAVVEGFLPWHLPGTIGADAVDSLLNIIASSMLAVTTFSLSVATSAYASATSNVTPRATRLLVEDRLTQNVLSTFVGSFLFAVVGIILLRTGAYGDRGRVVLFAATIFVVALIVLTLLRWIDHLTRLGRVGETTERVEDAAREALEARLTRPYLGGKPLVGPANGIEVCSTEVGYLQHIDMAALSDWAESASATIALLHTPGAFLHHGRVIAVVDGPLDDPTPIRDAFTIGTIRSFDQDPRFGLAVMSEIASRALSPAVNDPGTAIDIIGRNLRLLTLWAKGGNAEDVIYPRIHVSPLADSDLVEDAFLAIARDGAGMVEVQSRLQKALMALADQSRPDMRAAALDQSTLALARSDQALPLPQDRDRLHAIVRGHRLSAR</sequence>
<dbReference type="RefSeq" id="WP_155097298.1">
    <property type="nucleotide sequence ID" value="NZ_WMIE01000023.1"/>
</dbReference>
<proteinExistence type="predicted"/>
<dbReference type="AlphaFoldDB" id="A0A6L6JFJ4"/>
<evidence type="ECO:0000313" key="2">
    <source>
        <dbReference type="EMBL" id="MTH79948.1"/>
    </source>
</evidence>
<keyword evidence="1" id="KW-0812">Transmembrane</keyword>
<organism evidence="2 3">
    <name type="scientific">Paracoccus aestuariivivens</name>
    <dbReference type="NCBI Taxonomy" id="1820333"/>
    <lineage>
        <taxon>Bacteria</taxon>
        <taxon>Pseudomonadati</taxon>
        <taxon>Pseudomonadota</taxon>
        <taxon>Alphaproteobacteria</taxon>
        <taxon>Rhodobacterales</taxon>
        <taxon>Paracoccaceae</taxon>
        <taxon>Paracoccus</taxon>
    </lineage>
</organism>
<gene>
    <name evidence="2" type="ORF">GL286_19760</name>
</gene>
<evidence type="ECO:0000256" key="1">
    <source>
        <dbReference type="SAM" id="Phobius"/>
    </source>
</evidence>
<dbReference type="Pfam" id="PF10011">
    <property type="entry name" value="DUF2254"/>
    <property type="match status" value="1"/>
</dbReference>
<protein>
    <submittedName>
        <fullName evidence="2">DUF2254 domain-containing protein</fullName>
    </submittedName>
</protein>
<keyword evidence="3" id="KW-1185">Reference proteome</keyword>
<name>A0A6L6JFJ4_9RHOB</name>
<feature type="transmembrane region" description="Helical" evidence="1">
    <location>
        <begin position="56"/>
        <end position="82"/>
    </location>
</feature>
<keyword evidence="1" id="KW-0472">Membrane</keyword>
<evidence type="ECO:0000313" key="3">
    <source>
        <dbReference type="Proteomes" id="UP000478183"/>
    </source>
</evidence>
<dbReference type="OrthoDB" id="2955631at2"/>
<dbReference type="Proteomes" id="UP000478183">
    <property type="component" value="Unassembled WGS sequence"/>
</dbReference>
<accession>A0A6L6JFJ4</accession>